<name>A0A2D0JRJ0_9GAMM</name>
<dbReference type="RefSeq" id="WP_244170910.1">
    <property type="nucleotide sequence ID" value="NZ_CAWNQI010000117.1"/>
</dbReference>
<protein>
    <recommendedName>
        <fullName evidence="3">DUF4225 domain-containing protein</fullName>
    </recommendedName>
</protein>
<reference evidence="1 2" key="1">
    <citation type="journal article" date="2017" name="Nat. Microbiol.">
        <title>Natural product diversity associated with the nematode symbionts Photorhabdus and Xenorhabdus.</title>
        <authorList>
            <person name="Tobias N.J."/>
            <person name="Wolff H."/>
            <person name="Djahanschiri B."/>
            <person name="Grundmann F."/>
            <person name="Kronenwerth M."/>
            <person name="Shi Y.M."/>
            <person name="Simonyi S."/>
            <person name="Grun P."/>
            <person name="Shapiro-Ilan D."/>
            <person name="Pidot S.J."/>
            <person name="Stinear T.P."/>
            <person name="Ebersberger I."/>
            <person name="Bode H.B."/>
        </authorList>
    </citation>
    <scope>NUCLEOTIDE SEQUENCE [LARGE SCALE GENOMIC DNA]</scope>
    <source>
        <strain evidence="1 2">DSM 17902</strain>
    </source>
</reference>
<evidence type="ECO:0000313" key="2">
    <source>
        <dbReference type="Proteomes" id="UP000221980"/>
    </source>
</evidence>
<keyword evidence="2" id="KW-1185">Reference proteome</keyword>
<evidence type="ECO:0008006" key="3">
    <source>
        <dbReference type="Google" id="ProtNLM"/>
    </source>
</evidence>
<comment type="caution">
    <text evidence="1">The sequence shown here is derived from an EMBL/GenBank/DDBJ whole genome shotgun (WGS) entry which is preliminary data.</text>
</comment>
<dbReference type="Proteomes" id="UP000221980">
    <property type="component" value="Unassembled WGS sequence"/>
</dbReference>
<organism evidence="1 2">
    <name type="scientific">Xenorhabdus miraniensis</name>
    <dbReference type="NCBI Taxonomy" id="351674"/>
    <lineage>
        <taxon>Bacteria</taxon>
        <taxon>Pseudomonadati</taxon>
        <taxon>Pseudomonadota</taxon>
        <taxon>Gammaproteobacteria</taxon>
        <taxon>Enterobacterales</taxon>
        <taxon>Morganellaceae</taxon>
        <taxon>Xenorhabdus</taxon>
    </lineage>
</organism>
<dbReference type="InterPro" id="IPR025320">
    <property type="entry name" value="DUF4225"/>
</dbReference>
<gene>
    <name evidence="1" type="ORF">Xmir_01941</name>
</gene>
<dbReference type="AlphaFoldDB" id="A0A2D0JRJ0"/>
<dbReference type="Pfam" id="PF13988">
    <property type="entry name" value="DUF4225"/>
    <property type="match status" value="1"/>
</dbReference>
<dbReference type="EMBL" id="NITZ01000008">
    <property type="protein sequence ID" value="PHM48798.1"/>
    <property type="molecule type" value="Genomic_DNA"/>
</dbReference>
<accession>A0A2D0JRJ0</accession>
<proteinExistence type="predicted"/>
<sequence length="266" mass="29489">MDIYANRDNDYFATMGALTARSVTEAALSASLFLDSFIIKQKLKSEIKKLTDHNLNIILSKSSTQSSKLQAIQDLKKEKLYLSQQESIIRNNILQKYAVIEIKKELDFFTYVLKGIGLVAGGIQLITGVAMVTTTSQTAVGYVAGSALIVHGMGNIEENLISLLNNDADYKGHLRKGYEHAFAFIGSDKRTANLVYGGVDIALSGYGVFRNVLKPEAWRLFNYIKDDYIASYKLMGGYALTFEILADGVTLKSTYDSYNDPQDSKK</sequence>
<evidence type="ECO:0000313" key="1">
    <source>
        <dbReference type="EMBL" id="PHM48798.1"/>
    </source>
</evidence>